<dbReference type="PANTHER" id="PTHR43284:SF1">
    <property type="entry name" value="ASPARAGINE SYNTHETASE"/>
    <property type="match status" value="1"/>
</dbReference>
<keyword evidence="6 8" id="KW-0315">Glutamine amidotransferase</keyword>
<dbReference type="SUPFAM" id="SSF52402">
    <property type="entry name" value="Adenine nucleotide alpha hydrolases-like"/>
    <property type="match status" value="1"/>
</dbReference>
<dbReference type="InterPro" id="IPR051786">
    <property type="entry name" value="ASN_synthetase/amidase"/>
</dbReference>
<dbReference type="KEGG" id="mico:GDR74_06635"/>
<evidence type="ECO:0000256" key="5">
    <source>
        <dbReference type="ARBA" id="ARBA00022840"/>
    </source>
</evidence>
<dbReference type="EC" id="6.3.5.4" evidence="3"/>
<keyword evidence="8" id="KW-0061">Asparagine biosynthesis</keyword>
<dbReference type="InterPro" id="IPR017932">
    <property type="entry name" value="GATase_2_dom"/>
</dbReference>
<gene>
    <name evidence="11" type="primary">asnB</name>
    <name evidence="11" type="ORF">GDR74_06635</name>
</gene>
<dbReference type="PANTHER" id="PTHR43284">
    <property type="entry name" value="ASPARAGINE SYNTHETASE (GLUTAMINE-HYDROLYZING)"/>
    <property type="match status" value="1"/>
</dbReference>
<evidence type="ECO:0000256" key="3">
    <source>
        <dbReference type="ARBA" id="ARBA00012737"/>
    </source>
</evidence>
<comment type="similarity">
    <text evidence="2">Belongs to the asparagine synthetase family.</text>
</comment>
<evidence type="ECO:0000313" key="11">
    <source>
        <dbReference type="EMBL" id="QFU15922.1"/>
    </source>
</evidence>
<dbReference type="Gene3D" id="3.60.20.10">
    <property type="entry name" value="Glutamine Phosphoribosylpyrophosphate, subunit 1, domain 1"/>
    <property type="match status" value="1"/>
</dbReference>
<reference evidence="11 12" key="1">
    <citation type="submission" date="2019-10" db="EMBL/GenBank/DDBJ databases">
        <title>Isolation, Identification of Microvirga thermotolerans HR1, a novel thermophilic bacterium and Comparative Genomics of the genus Microvirga.</title>
        <authorList>
            <person name="Li J."/>
            <person name="Zhang W."/>
            <person name="Lin M."/>
            <person name="Wang J."/>
        </authorList>
    </citation>
    <scope>NUCLEOTIDE SEQUENCE [LARGE SCALE GENOMIC DNA]</scope>
    <source>
        <strain evidence="11 12">HR1</strain>
    </source>
</reference>
<evidence type="ECO:0000256" key="1">
    <source>
        <dbReference type="ARBA" id="ARBA00005187"/>
    </source>
</evidence>
<feature type="binding site" evidence="9">
    <location>
        <position position="102"/>
    </location>
    <ligand>
        <name>L-glutamine</name>
        <dbReference type="ChEBI" id="CHEBI:58359"/>
    </ligand>
</feature>
<feature type="domain" description="Glutamine amidotransferase type-2" evidence="10">
    <location>
        <begin position="2"/>
        <end position="212"/>
    </location>
</feature>
<keyword evidence="8" id="KW-0028">Amino-acid biosynthesis</keyword>
<evidence type="ECO:0000256" key="6">
    <source>
        <dbReference type="ARBA" id="ARBA00022962"/>
    </source>
</evidence>
<keyword evidence="4 9" id="KW-0547">Nucleotide-binding</keyword>
<dbReference type="AlphaFoldDB" id="A0A5P9JSY1"/>
<keyword evidence="12" id="KW-1185">Reference proteome</keyword>
<dbReference type="CDD" id="cd01991">
    <property type="entry name" value="Asn_synthase_B_C"/>
    <property type="match status" value="1"/>
</dbReference>
<dbReference type="PIRSF" id="PIRSF001589">
    <property type="entry name" value="Asn_synthetase_glu-h"/>
    <property type="match status" value="1"/>
</dbReference>
<dbReference type="GO" id="GO:0004066">
    <property type="term" value="F:asparagine synthase (glutamine-hydrolyzing) activity"/>
    <property type="evidence" value="ECO:0007669"/>
    <property type="project" value="UniProtKB-EC"/>
</dbReference>
<evidence type="ECO:0000313" key="12">
    <source>
        <dbReference type="Proteomes" id="UP000325614"/>
    </source>
</evidence>
<feature type="active site" description="For GATase activity" evidence="8">
    <location>
        <position position="2"/>
    </location>
</feature>
<dbReference type="Pfam" id="PF00733">
    <property type="entry name" value="Asn_synthase"/>
    <property type="match status" value="1"/>
</dbReference>
<proteinExistence type="inferred from homology"/>
<dbReference type="Gene3D" id="3.40.50.620">
    <property type="entry name" value="HUPs"/>
    <property type="match status" value="1"/>
</dbReference>
<dbReference type="EMBL" id="CP045423">
    <property type="protein sequence ID" value="QFU15922.1"/>
    <property type="molecule type" value="Genomic_DNA"/>
</dbReference>
<dbReference type="RefSeq" id="WP_152585567.1">
    <property type="nucleotide sequence ID" value="NZ_CP045423.1"/>
</dbReference>
<dbReference type="PROSITE" id="PS51278">
    <property type="entry name" value="GATASE_TYPE_2"/>
    <property type="match status" value="1"/>
</dbReference>
<dbReference type="GO" id="GO:0005524">
    <property type="term" value="F:ATP binding"/>
    <property type="evidence" value="ECO:0007669"/>
    <property type="project" value="UniProtKB-KW"/>
</dbReference>
<protein>
    <recommendedName>
        <fullName evidence="3">asparagine synthase (glutamine-hydrolyzing)</fullName>
        <ecNumber evidence="3">6.3.5.4</ecNumber>
    </recommendedName>
</protein>
<keyword evidence="11" id="KW-0436">Ligase</keyword>
<dbReference type="CDD" id="cd00712">
    <property type="entry name" value="AsnB"/>
    <property type="match status" value="1"/>
</dbReference>
<evidence type="ECO:0000256" key="4">
    <source>
        <dbReference type="ARBA" id="ARBA00022741"/>
    </source>
</evidence>
<accession>A0A5P9JSY1</accession>
<dbReference type="GO" id="GO:0005829">
    <property type="term" value="C:cytosol"/>
    <property type="evidence" value="ECO:0007669"/>
    <property type="project" value="TreeGrafter"/>
</dbReference>
<dbReference type="Proteomes" id="UP000325614">
    <property type="component" value="Chromosome"/>
</dbReference>
<evidence type="ECO:0000256" key="8">
    <source>
        <dbReference type="PIRSR" id="PIRSR001589-1"/>
    </source>
</evidence>
<dbReference type="InterPro" id="IPR029055">
    <property type="entry name" value="Ntn_hydrolases_N"/>
</dbReference>
<evidence type="ECO:0000256" key="9">
    <source>
        <dbReference type="PIRSR" id="PIRSR001589-2"/>
    </source>
</evidence>
<dbReference type="InterPro" id="IPR006426">
    <property type="entry name" value="Asn_synth_AEB"/>
</dbReference>
<name>A0A5P9JSY1_9HYPH</name>
<evidence type="ECO:0000259" key="10">
    <source>
        <dbReference type="PROSITE" id="PS51278"/>
    </source>
</evidence>
<dbReference type="NCBIfam" id="TIGR01536">
    <property type="entry name" value="asn_synth_AEB"/>
    <property type="match status" value="1"/>
</dbReference>
<dbReference type="GO" id="GO:0006529">
    <property type="term" value="P:asparagine biosynthetic process"/>
    <property type="evidence" value="ECO:0007669"/>
    <property type="project" value="UniProtKB-KW"/>
</dbReference>
<evidence type="ECO:0000256" key="2">
    <source>
        <dbReference type="ARBA" id="ARBA00005752"/>
    </source>
</evidence>
<keyword evidence="5 9" id="KW-0067">ATP-binding</keyword>
<sequence>MCGIAGAVSLDRSPIIGLRSILGAMNRLISHRGPDGQGIWLSEGDACGLAHRRLAIIDLSSSGHQPMVAPNGSVMTFNGEIYNYVELMGQLSDRWNFRSKSDSETILAAYDRWGTDCLDHLRGMFSFAIWDGDRLFAARDRFGIKPFYYAIVDGVFYFASEIKALLPILPEIATDPDALGEYITFQYTIGDKSLFKHVHVLLPGHAIVVEKGEVRVRRYWDVHYNIDFDHTPRWFETRMKEILQESISVHLRSDVPVGAYVSGGIDSSLIAILAAREEASGNIGFHGKFTEFPGYDESSYAEAASKQAGLELHQIDITATDFRDSIEKVIYHLDQPVAGPGSFPQYMVSKLAAEHVKVVLGGQGGDEIFGGYARYLIAYFEQAISSAIDGTHRNGNFVVTPESIIPHLTVLQEYKPLIRQLFSKGLFGPLDERYFRLVDRSTDMENEVDWAMIDRKAVFARFQSIFNSERNVRKEALFDSMTHFDFKCLLPALLQVEDRMSMAHGLESRVPLLDHSVVEFAATIPADIKFKGGQMKHFIKSTFGADLPQELMHRRDKMGFPVPLKEWFSGELHDFTMDVFNTQKNRSRPYFNTDVILGNFDKAERFSRKTWGLLSLELWHQIFHDRAAEYKRMVDETPPQMVAAQ</sequence>
<dbReference type="SUPFAM" id="SSF56235">
    <property type="entry name" value="N-terminal nucleophile aminohydrolases (Ntn hydrolases)"/>
    <property type="match status" value="1"/>
</dbReference>
<dbReference type="InterPro" id="IPR033738">
    <property type="entry name" value="AsnB_N"/>
</dbReference>
<comment type="pathway">
    <text evidence="1">Amino-acid biosynthesis; L-asparagine biosynthesis; L-asparagine from L-aspartate (L-Gln route): step 1/1.</text>
</comment>
<comment type="catalytic activity">
    <reaction evidence="7">
        <text>L-aspartate + L-glutamine + ATP + H2O = L-asparagine + L-glutamate + AMP + diphosphate + H(+)</text>
        <dbReference type="Rhea" id="RHEA:12228"/>
        <dbReference type="ChEBI" id="CHEBI:15377"/>
        <dbReference type="ChEBI" id="CHEBI:15378"/>
        <dbReference type="ChEBI" id="CHEBI:29985"/>
        <dbReference type="ChEBI" id="CHEBI:29991"/>
        <dbReference type="ChEBI" id="CHEBI:30616"/>
        <dbReference type="ChEBI" id="CHEBI:33019"/>
        <dbReference type="ChEBI" id="CHEBI:58048"/>
        <dbReference type="ChEBI" id="CHEBI:58359"/>
        <dbReference type="ChEBI" id="CHEBI:456215"/>
        <dbReference type="EC" id="6.3.5.4"/>
    </reaction>
</comment>
<dbReference type="InterPro" id="IPR001962">
    <property type="entry name" value="Asn_synthase"/>
</dbReference>
<dbReference type="Pfam" id="PF13537">
    <property type="entry name" value="GATase_7"/>
    <property type="match status" value="1"/>
</dbReference>
<organism evidence="11 12">
    <name type="scientific">Microvirga thermotolerans</name>
    <dbReference type="NCBI Taxonomy" id="2651334"/>
    <lineage>
        <taxon>Bacteria</taxon>
        <taxon>Pseudomonadati</taxon>
        <taxon>Pseudomonadota</taxon>
        <taxon>Alphaproteobacteria</taxon>
        <taxon>Hyphomicrobiales</taxon>
        <taxon>Methylobacteriaceae</taxon>
        <taxon>Microvirga</taxon>
    </lineage>
</organism>
<dbReference type="InterPro" id="IPR014729">
    <property type="entry name" value="Rossmann-like_a/b/a_fold"/>
</dbReference>
<evidence type="ECO:0000256" key="7">
    <source>
        <dbReference type="ARBA" id="ARBA00048741"/>
    </source>
</evidence>